<dbReference type="InterPro" id="IPR051091">
    <property type="entry name" value="O-Glucosyltr/Glycosyltrsf_90"/>
</dbReference>
<dbReference type="SMART" id="SM00672">
    <property type="entry name" value="CAP10"/>
    <property type="match status" value="1"/>
</dbReference>
<organism evidence="3 4">
    <name type="scientific">Pseudocercospora eumusae</name>
    <dbReference type="NCBI Taxonomy" id="321146"/>
    <lineage>
        <taxon>Eukaryota</taxon>
        <taxon>Fungi</taxon>
        <taxon>Dikarya</taxon>
        <taxon>Ascomycota</taxon>
        <taxon>Pezizomycotina</taxon>
        <taxon>Dothideomycetes</taxon>
        <taxon>Dothideomycetidae</taxon>
        <taxon>Mycosphaerellales</taxon>
        <taxon>Mycosphaerellaceae</taxon>
        <taxon>Pseudocercospora</taxon>
    </lineage>
</organism>
<keyword evidence="1" id="KW-1133">Transmembrane helix</keyword>
<feature type="transmembrane region" description="Helical" evidence="1">
    <location>
        <begin position="12"/>
        <end position="30"/>
    </location>
</feature>
<proteinExistence type="predicted"/>
<evidence type="ECO:0000313" key="3">
    <source>
        <dbReference type="EMBL" id="KXS94507.1"/>
    </source>
</evidence>
<dbReference type="AlphaFoldDB" id="A0A139GWC9"/>
<reference evidence="3 4" key="1">
    <citation type="submission" date="2015-07" db="EMBL/GenBank/DDBJ databases">
        <title>Comparative genomics of the Sigatoka disease complex on banana suggests a link between parallel evolutionary changes in Pseudocercospora fijiensis and Pseudocercospora eumusae and increased virulence on the banana host.</title>
        <authorList>
            <person name="Chang T.-C."/>
            <person name="Salvucci A."/>
            <person name="Crous P.W."/>
            <person name="Stergiopoulos I."/>
        </authorList>
    </citation>
    <scope>NUCLEOTIDE SEQUENCE [LARGE SCALE GENOMIC DNA]</scope>
    <source>
        <strain evidence="3 4">CBS 114824</strain>
    </source>
</reference>
<keyword evidence="4" id="KW-1185">Reference proteome</keyword>
<dbReference type="PANTHER" id="PTHR12203:SF22">
    <property type="entry name" value="CAPSULE ASSOCIATED PROTEIN"/>
    <property type="match status" value="1"/>
</dbReference>
<name>A0A139GWC9_9PEZI</name>
<evidence type="ECO:0000256" key="1">
    <source>
        <dbReference type="SAM" id="Phobius"/>
    </source>
</evidence>
<feature type="domain" description="Glycosyl transferase CAP10" evidence="2">
    <location>
        <begin position="280"/>
        <end position="589"/>
    </location>
</feature>
<sequence>MQSIIQSMAFRLFVFIVMTTILLMYGVTFVHTRGRGSAATGGIGIESLLHDANRTFTLLLAQQTHTYEEAAQAYRERRKRCPPPGFRRFHQHLIDTDSISIEAFWDQIYVDLEPFWALPPSFVRALASTLVRQTSTSAPTASSIPRIVGISIRQGQVRSWCEPDDVTCPYLTSMLQRIAALLPDIDLAINAHASPRVLVPSGVMEASRQHARALVARAIATPGAPAHVYSGSVHRPAEPSDAQTARLVTEAWDRVTVPRDRLPDICSHQEHTHSSTHASQSVCSYPHLAHVHGALLAPNLVSSTRHLLPIFSDSHIRGVGAEITVPALHYWMDLPSFSIPAHIEAAEYNESTWMAKQTQAYWRGSNTGGRHRSQTWTAFHRHRFVALTNATYLQRAAHGLSFDWANASLSRPKDTSVLEIPPVAWMSKYVNTAFTTLRCGNSQWNTALSCKYLENHFRVAPQTQFEHTLTNKYLLDIDGNSYSARYRALLLSGSVVMKATIFDEWHDARLVPWKHYVPLDMAFGHDLWEKLCFFIGSCCKLGTCEGHDDLAQAMGTASARWSRRVLRKVDMEIYWLRLLLEYARIADERRNVLCESE</sequence>
<gene>
    <name evidence="3" type="ORF">AC578_8334</name>
</gene>
<dbReference type="Pfam" id="PF05686">
    <property type="entry name" value="Glyco_transf_90"/>
    <property type="match status" value="1"/>
</dbReference>
<dbReference type="PANTHER" id="PTHR12203">
    <property type="entry name" value="KDEL LYS-ASP-GLU-LEU CONTAINING - RELATED"/>
    <property type="match status" value="1"/>
</dbReference>
<protein>
    <recommendedName>
        <fullName evidence="2">Glycosyl transferase CAP10 domain-containing protein</fullName>
    </recommendedName>
</protein>
<evidence type="ECO:0000313" key="4">
    <source>
        <dbReference type="Proteomes" id="UP000070133"/>
    </source>
</evidence>
<dbReference type="InterPro" id="IPR006598">
    <property type="entry name" value="CAP10"/>
</dbReference>
<accession>A0A139GWC9</accession>
<dbReference type="OrthoDB" id="541052at2759"/>
<keyword evidence="1" id="KW-0812">Transmembrane</keyword>
<keyword evidence="1" id="KW-0472">Membrane</keyword>
<comment type="caution">
    <text evidence="3">The sequence shown here is derived from an EMBL/GenBank/DDBJ whole genome shotgun (WGS) entry which is preliminary data.</text>
</comment>
<dbReference type="Proteomes" id="UP000070133">
    <property type="component" value="Unassembled WGS sequence"/>
</dbReference>
<evidence type="ECO:0000259" key="2">
    <source>
        <dbReference type="SMART" id="SM00672"/>
    </source>
</evidence>
<dbReference type="EMBL" id="LFZN01000283">
    <property type="protein sequence ID" value="KXS94507.1"/>
    <property type="molecule type" value="Genomic_DNA"/>
</dbReference>